<dbReference type="InterPro" id="IPR001036">
    <property type="entry name" value="Acrflvin-R"/>
</dbReference>
<reference evidence="11 14" key="2">
    <citation type="submission" date="2019-12" db="EMBL/GenBank/DDBJ databases">
        <authorList>
            <person name="Zheng J."/>
        </authorList>
    </citation>
    <scope>NUCLEOTIDE SEQUENCE [LARGE SCALE GENOMIC DNA]</scope>
    <source>
        <strain evidence="11 14">DSM 27347</strain>
    </source>
</reference>
<name>A0A1G7QSL5_9SPHN</name>
<keyword evidence="6 9" id="KW-0812">Transmembrane</keyword>
<feature type="region of interest" description="Disordered" evidence="10">
    <location>
        <begin position="1039"/>
        <end position="1079"/>
    </location>
</feature>
<dbReference type="EMBL" id="FNBI01000009">
    <property type="protein sequence ID" value="SDG01454.1"/>
    <property type="molecule type" value="Genomic_DNA"/>
</dbReference>
<evidence type="ECO:0000313" key="11">
    <source>
        <dbReference type="EMBL" id="MWC42335.1"/>
    </source>
</evidence>
<dbReference type="SUPFAM" id="SSF82866">
    <property type="entry name" value="Multidrug efflux transporter AcrB transmembrane domain"/>
    <property type="match status" value="2"/>
</dbReference>
<dbReference type="GO" id="GO:0009636">
    <property type="term" value="P:response to toxic substance"/>
    <property type="evidence" value="ECO:0007669"/>
    <property type="project" value="UniProtKB-ARBA"/>
</dbReference>
<dbReference type="PANTHER" id="PTHR32063">
    <property type="match status" value="1"/>
</dbReference>
<dbReference type="PANTHER" id="PTHR32063:SF13">
    <property type="entry name" value="MULTIDRUG EFFLUX PUMP SUBUNIT ACRB-RELATED"/>
    <property type="match status" value="1"/>
</dbReference>
<keyword evidence="3 9" id="KW-0813">Transport</keyword>
<organism evidence="12 13">
    <name type="scientific">Sphingomonas carotinifaciens</name>
    <dbReference type="NCBI Taxonomy" id="1166323"/>
    <lineage>
        <taxon>Bacteria</taxon>
        <taxon>Pseudomonadati</taxon>
        <taxon>Pseudomonadota</taxon>
        <taxon>Alphaproteobacteria</taxon>
        <taxon>Sphingomonadales</taxon>
        <taxon>Sphingomonadaceae</taxon>
        <taxon>Sphingomonas</taxon>
    </lineage>
</organism>
<feature type="transmembrane region" description="Helical" evidence="9">
    <location>
        <begin position="1007"/>
        <end position="1029"/>
    </location>
</feature>
<feature type="transmembrane region" description="Helical" evidence="9">
    <location>
        <begin position="438"/>
        <end position="458"/>
    </location>
</feature>
<dbReference type="SUPFAM" id="SSF82693">
    <property type="entry name" value="Multidrug efflux transporter AcrB pore domain, PN1, PN2, PC1 and PC2 subdomains"/>
    <property type="match status" value="3"/>
</dbReference>
<feature type="transmembrane region" description="Helical" evidence="9">
    <location>
        <begin position="396"/>
        <end position="417"/>
    </location>
</feature>
<dbReference type="EMBL" id="WSUT01000002">
    <property type="protein sequence ID" value="MWC42335.1"/>
    <property type="molecule type" value="Genomic_DNA"/>
</dbReference>
<feature type="transmembrane region" description="Helical" evidence="9">
    <location>
        <begin position="470"/>
        <end position="497"/>
    </location>
</feature>
<evidence type="ECO:0000256" key="5">
    <source>
        <dbReference type="ARBA" id="ARBA00022519"/>
    </source>
</evidence>
<gene>
    <name evidence="11" type="ORF">GQR91_01490</name>
    <name evidence="12" type="ORF">SAMN05216557_10927</name>
</gene>
<comment type="subcellular location">
    <subcellularLocation>
        <location evidence="1 9">Cell inner membrane</location>
        <topology evidence="1 9">Multi-pass membrane protein</topology>
    </subcellularLocation>
</comment>
<reference evidence="12 13" key="1">
    <citation type="submission" date="2016-10" db="EMBL/GenBank/DDBJ databases">
        <authorList>
            <person name="Varghese N."/>
            <person name="Submissions S."/>
        </authorList>
    </citation>
    <scope>NUCLEOTIDE SEQUENCE [LARGE SCALE GENOMIC DNA]</scope>
    <source>
        <strain evidence="12 13">S7-754</strain>
    </source>
</reference>
<dbReference type="Gene3D" id="1.20.1640.10">
    <property type="entry name" value="Multidrug efflux transporter AcrB transmembrane domain"/>
    <property type="match status" value="2"/>
</dbReference>
<dbReference type="Gene3D" id="3.30.70.1430">
    <property type="entry name" value="Multidrug efflux transporter AcrB pore domain"/>
    <property type="match status" value="2"/>
</dbReference>
<keyword evidence="4" id="KW-1003">Cell membrane</keyword>
<evidence type="ECO:0000256" key="3">
    <source>
        <dbReference type="ARBA" id="ARBA00022448"/>
    </source>
</evidence>
<dbReference type="AlphaFoldDB" id="A0A1G7QSL5"/>
<dbReference type="Proteomes" id="UP000436801">
    <property type="component" value="Unassembled WGS sequence"/>
</dbReference>
<feature type="transmembrane region" description="Helical" evidence="9">
    <location>
        <begin position="366"/>
        <end position="390"/>
    </location>
</feature>
<proteinExistence type="inferred from homology"/>
<evidence type="ECO:0000256" key="4">
    <source>
        <dbReference type="ARBA" id="ARBA00022475"/>
    </source>
</evidence>
<dbReference type="Proteomes" id="UP000323502">
    <property type="component" value="Unassembled WGS sequence"/>
</dbReference>
<evidence type="ECO:0000256" key="1">
    <source>
        <dbReference type="ARBA" id="ARBA00004429"/>
    </source>
</evidence>
<dbReference type="GO" id="GO:0005886">
    <property type="term" value="C:plasma membrane"/>
    <property type="evidence" value="ECO:0007669"/>
    <property type="project" value="UniProtKB-SubCell"/>
</dbReference>
<evidence type="ECO:0000256" key="6">
    <source>
        <dbReference type="ARBA" id="ARBA00022692"/>
    </source>
</evidence>
<keyword evidence="7 9" id="KW-1133">Transmembrane helix</keyword>
<evidence type="ECO:0000313" key="14">
    <source>
        <dbReference type="Proteomes" id="UP000436801"/>
    </source>
</evidence>
<feature type="compositionally biased region" description="Gly residues" evidence="10">
    <location>
        <begin position="1059"/>
        <end position="1079"/>
    </location>
</feature>
<evidence type="ECO:0000313" key="12">
    <source>
        <dbReference type="EMBL" id="SDG01454.1"/>
    </source>
</evidence>
<accession>A0A1G7QSL5</accession>
<evidence type="ECO:0000256" key="9">
    <source>
        <dbReference type="RuleBase" id="RU364070"/>
    </source>
</evidence>
<dbReference type="Gene3D" id="3.30.2090.10">
    <property type="entry name" value="Multidrug efflux transporter AcrB TolC docking domain, DN and DC subdomains"/>
    <property type="match status" value="2"/>
</dbReference>
<dbReference type="OrthoDB" id="9807350at2"/>
<dbReference type="SUPFAM" id="SSF82714">
    <property type="entry name" value="Multidrug efflux transporter AcrB TolC docking domain, DN and DC subdomains"/>
    <property type="match status" value="2"/>
</dbReference>
<dbReference type="FunFam" id="1.20.1640.10:FF:000001">
    <property type="entry name" value="Efflux pump membrane transporter"/>
    <property type="match status" value="1"/>
</dbReference>
<dbReference type="InterPro" id="IPR004764">
    <property type="entry name" value="MdtF-like"/>
</dbReference>
<evidence type="ECO:0000256" key="8">
    <source>
        <dbReference type="ARBA" id="ARBA00023136"/>
    </source>
</evidence>
<feature type="transmembrane region" description="Helical" evidence="9">
    <location>
        <begin position="975"/>
        <end position="995"/>
    </location>
</feature>
<feature type="transmembrane region" description="Helical" evidence="9">
    <location>
        <begin position="876"/>
        <end position="893"/>
    </location>
</feature>
<dbReference type="NCBIfam" id="TIGR00915">
    <property type="entry name" value="2A0602"/>
    <property type="match status" value="1"/>
</dbReference>
<dbReference type="Gene3D" id="3.30.70.1320">
    <property type="entry name" value="Multidrug efflux transporter AcrB pore domain like"/>
    <property type="match status" value="1"/>
</dbReference>
<dbReference type="FunFam" id="3.30.70.1430:FF:000002">
    <property type="entry name" value="Efflux pump membrane transporter"/>
    <property type="match status" value="1"/>
</dbReference>
<feature type="transmembrane region" description="Helical" evidence="9">
    <location>
        <begin position="340"/>
        <end position="359"/>
    </location>
</feature>
<dbReference type="FunFam" id="3.30.70.1430:FF:000001">
    <property type="entry name" value="Efflux pump membrane transporter"/>
    <property type="match status" value="1"/>
</dbReference>
<feature type="transmembrane region" description="Helical" evidence="9">
    <location>
        <begin position="900"/>
        <end position="920"/>
    </location>
</feature>
<dbReference type="Gene3D" id="3.30.70.1440">
    <property type="entry name" value="Multidrug efflux transporter AcrB pore domain"/>
    <property type="match status" value="1"/>
</dbReference>
<dbReference type="GO" id="GO:0015562">
    <property type="term" value="F:efflux transmembrane transporter activity"/>
    <property type="evidence" value="ECO:0007669"/>
    <property type="project" value="InterPro"/>
</dbReference>
<evidence type="ECO:0000256" key="2">
    <source>
        <dbReference type="ARBA" id="ARBA00010942"/>
    </source>
</evidence>
<keyword evidence="5 9" id="KW-0997">Cell inner membrane</keyword>
<keyword evidence="8 9" id="KW-0472">Membrane</keyword>
<feature type="transmembrane region" description="Helical" evidence="9">
    <location>
        <begin position="544"/>
        <end position="561"/>
    </location>
</feature>
<dbReference type="PRINTS" id="PR00702">
    <property type="entry name" value="ACRIFLAVINRP"/>
</dbReference>
<dbReference type="NCBIfam" id="NF000282">
    <property type="entry name" value="RND_permease_1"/>
    <property type="match status" value="1"/>
</dbReference>
<dbReference type="InterPro" id="IPR027463">
    <property type="entry name" value="AcrB_DN_DC_subdom"/>
</dbReference>
<feature type="transmembrane region" description="Helical" evidence="9">
    <location>
        <begin position="926"/>
        <end position="947"/>
    </location>
</feature>
<evidence type="ECO:0000256" key="7">
    <source>
        <dbReference type="ARBA" id="ARBA00022989"/>
    </source>
</evidence>
<dbReference type="FunFam" id="3.30.2090.10:FF:000001">
    <property type="entry name" value="Efflux pump membrane transporter"/>
    <property type="match status" value="1"/>
</dbReference>
<protein>
    <recommendedName>
        <fullName evidence="9">Efflux pump membrane transporter</fullName>
    </recommendedName>
</protein>
<comment type="similarity">
    <text evidence="2 9">Belongs to the resistance-nodulation-cell division (RND) (TC 2.A.6) family.</text>
</comment>
<keyword evidence="13" id="KW-1185">Reference proteome</keyword>
<dbReference type="Pfam" id="PF00873">
    <property type="entry name" value="ACR_tran"/>
    <property type="match status" value="1"/>
</dbReference>
<dbReference type="RefSeq" id="WP_149683341.1">
    <property type="nucleotide sequence ID" value="NZ_FNBI01000009.1"/>
</dbReference>
<comment type="caution">
    <text evidence="9">Lacks conserved residue(s) required for the propagation of feature annotation.</text>
</comment>
<evidence type="ECO:0000313" key="13">
    <source>
        <dbReference type="Proteomes" id="UP000323502"/>
    </source>
</evidence>
<dbReference type="GO" id="GO:0042910">
    <property type="term" value="F:xenobiotic transmembrane transporter activity"/>
    <property type="evidence" value="ECO:0007669"/>
    <property type="project" value="TreeGrafter"/>
</dbReference>
<sequence length="1079" mass="114794">MARYFIDRPIFAWVIALILMLAGGLAIRSLPIAQFPSIAPPQVTINATYPGADAETLERTTTQIIEQQLRGIDNLRYFSSSSSSAGTVTITLTFEQGTDPDIAQVQVQNKLQAATSLLPQEVQRQGIQVAKSAASFLLVVGLYSKDGSHNGNDLADYVFSRIQDPISRVNGVGELQVFGAQYAMRIWADPVKLNSYQLTMADISTAVQAQNAQVSAGQIGAQPATKEQMLNATVSVQSRLQTPEEFAGIRLKTTPNGAVVRLGDVARVELGAENYGFSLEYNGKPASGFGVRLAPGANALDTVEAVKAQTEQIAKGFPADVQVVYPYDTTPFVRLSVEQVIHTLVEAVILVFLVMFLFLQNWRATVIPTIAVPVVLLGTFAVMAVAGYSINTLTLFGMVLAIGLLVDDAIVVVENVERLIQTEGLSPKEAARKSMDEISGALIGIGLVLSAVFLPMAFFGGSTGVIYRQFSITIVSAMVLSVMVALILTPALCATILKPHDPTKHEGNGPLARFFRWFNDRFDRGTNKYEGGVKRTARSWKRSAVIYLMIVLGMGFLFWRLPTGFLPEEDQGSVFVLVQGPAGASTARTDKALGVVRDHFLQKEAASVQGVFTISGFSFAGQGQNAGLAFINLKPWEDRSGAENKAQAIAGRAMGPFSQFKDAMIFALVPPAVQELGNATGFDLQLVDTGGIGHEKLVQARNMMLGMAMQDPRVAQVRPLSLEDAPQLKVDVDQDRARALGLDIATINSTISTAWGGAYVNDFIDRGRVKRVYLQADAPYRMSPESLGDFYVRGASSAMAPFTAFSTLEWTKAPVQLTRYNGQPAMQLQGAPAPGQSTGAAMEAMQEIHGKLPPGTSLEWTGLSYEEQLSGGQAPALYALSLLIVFLCLAALYESWSVPIAVLLVVPLGVVGALLAATLTGLNNDIYLQVGLITTIGVAAKNAILIVEFAEERVRAGMGVFEAAVEAARLRLRPILMTSLAFIFGVLPLALSTGAGAGGQNAIGRSVVGGMFTATVFGIFLVPMFFVVVSRLFGHGKHDDTSGAHPSASSDVTPDGGNRSSGGGAAPQSSGGGAAPQGA</sequence>
<evidence type="ECO:0000256" key="10">
    <source>
        <dbReference type="SAM" id="MobiDB-lite"/>
    </source>
</evidence>